<evidence type="ECO:0000313" key="2">
    <source>
        <dbReference type="Proteomes" id="UP000557483"/>
    </source>
</evidence>
<comment type="caution">
    <text evidence="1">The sequence shown here is derived from an EMBL/GenBank/DDBJ whole genome shotgun (WGS) entry which is preliminary data.</text>
</comment>
<dbReference type="RefSeq" id="WP_064342778.1">
    <property type="nucleotide sequence ID" value="NZ_CABGXA010000006.1"/>
</dbReference>
<gene>
    <name evidence="1" type="ORF">HV064_24940</name>
</gene>
<organism evidence="1 2">
    <name type="scientific">Klebsiella grimontii</name>
    <dbReference type="NCBI Taxonomy" id="2058152"/>
    <lineage>
        <taxon>Bacteria</taxon>
        <taxon>Pseudomonadati</taxon>
        <taxon>Pseudomonadota</taxon>
        <taxon>Gammaproteobacteria</taxon>
        <taxon>Enterobacterales</taxon>
        <taxon>Enterobacteriaceae</taxon>
        <taxon>Klebsiella/Raoultella group</taxon>
        <taxon>Klebsiella</taxon>
    </lineage>
</organism>
<accession>A0A839CPR3</accession>
<dbReference type="InterPro" id="IPR018755">
    <property type="entry name" value="Phage_Mu_Gp48"/>
</dbReference>
<sequence length="222" mass="24353">MSLYSVDDYTRALLSLMPTGLAWTRDVNSVQYATLRALGHSFARSDADSQALLSGGFPSTALMMLSEWESALGLPDDCAIGETGSISERQRAVVSKLISTGGLNRAYYISVAAALGYNITINQFRPAMCGMSVCGEPINGEEWPFTWQINVPGSSVRYSYAGSAFCGDALTSWGDKQFECTITKIAPSHINIIFVYGLDAELNTPEYRMIFDIAMNREWPEH</sequence>
<dbReference type="Pfam" id="PF10076">
    <property type="entry name" value="Phage_Mu_Gp48"/>
    <property type="match status" value="1"/>
</dbReference>
<proteinExistence type="predicted"/>
<dbReference type="Proteomes" id="UP000557483">
    <property type="component" value="Unassembled WGS sequence"/>
</dbReference>
<protein>
    <submittedName>
        <fullName evidence="1">DUF2313 domain-containing protein</fullName>
    </submittedName>
</protein>
<dbReference type="EMBL" id="JABXRN010000001">
    <property type="protein sequence ID" value="MBA8127120.1"/>
    <property type="molecule type" value="Genomic_DNA"/>
</dbReference>
<name>A0A839CPR3_9ENTR</name>
<reference evidence="1 2" key="1">
    <citation type="submission" date="2020-06" db="EMBL/GenBank/DDBJ databases">
        <title>REHAB project genomes.</title>
        <authorList>
            <person name="Shaw L.P."/>
        </authorList>
    </citation>
    <scope>NUCLEOTIDE SEQUENCE [LARGE SCALE GENOMIC DNA]</scope>
    <source>
        <strain evidence="1 2">RHBSTW-00092</strain>
    </source>
</reference>
<dbReference type="AlphaFoldDB" id="A0A839CPR3"/>
<evidence type="ECO:0000313" key="1">
    <source>
        <dbReference type="EMBL" id="MBA8127120.1"/>
    </source>
</evidence>